<dbReference type="RefSeq" id="XP_018990048.1">
    <property type="nucleotide sequence ID" value="XM_019142405.1"/>
</dbReference>
<keyword evidence="2" id="KW-1185">Reference proteome</keyword>
<dbReference type="EMBL" id="AWGJ01000012">
    <property type="protein sequence ID" value="ODN74186.1"/>
    <property type="molecule type" value="Genomic_DNA"/>
</dbReference>
<gene>
    <name evidence="1" type="ORF">L202_07637</name>
</gene>
<name>A0A1E3HEJ9_9TREE</name>
<sequence>MPPRTRRYPGKLPTRASKRLNAADSHHQGHVPSSAPLPNFLTRLPPEVGSIIYHHIKVSASRSDIFSLCCTSETTYFTFIPILYDTVRLSARNVQSFFGDLCTHRSCAQPVSILCPRPGLEPEVIQSTLPYVSLRLLRKLVNFNPYFWLLAAGRFTDTPPTPQQLESTSSLFKKIILCLSIKKIIIEDLAACQAIREFSRLVRSRFLGYPLYEPGKEQSITGFVSFAFKNVEWLVLGEGVTKDMEACFDHQTTMERRRRVREMMQFVDPCRICAWSFKDVQTHSIFDLGLESWHGKPLLKQFVLHNTRYFCAPPAECMKYYLRPGNPPFPHGKPIANSLAEAFAKPSRTDGRYSIQEARRIEIYNTKATHHQVARKIAARAHGVGLEAWEKWKGVLVMNNNTKAPAKPCEGCGLAR</sequence>
<dbReference type="Proteomes" id="UP000094065">
    <property type="component" value="Unassembled WGS sequence"/>
</dbReference>
<dbReference type="AlphaFoldDB" id="A0A1E3HEJ9"/>
<evidence type="ECO:0000313" key="1">
    <source>
        <dbReference type="EMBL" id="ODN74186.1"/>
    </source>
</evidence>
<proteinExistence type="predicted"/>
<organism evidence="1 2">
    <name type="scientific">Cryptococcus amylolentus CBS 6039</name>
    <dbReference type="NCBI Taxonomy" id="1295533"/>
    <lineage>
        <taxon>Eukaryota</taxon>
        <taxon>Fungi</taxon>
        <taxon>Dikarya</taxon>
        <taxon>Basidiomycota</taxon>
        <taxon>Agaricomycotina</taxon>
        <taxon>Tremellomycetes</taxon>
        <taxon>Tremellales</taxon>
        <taxon>Cryptococcaceae</taxon>
        <taxon>Cryptococcus</taxon>
    </lineage>
</organism>
<dbReference type="GeneID" id="30158946"/>
<evidence type="ECO:0000313" key="2">
    <source>
        <dbReference type="Proteomes" id="UP000094065"/>
    </source>
</evidence>
<comment type="caution">
    <text evidence="1">The sequence shown here is derived from an EMBL/GenBank/DDBJ whole genome shotgun (WGS) entry which is preliminary data.</text>
</comment>
<protein>
    <submittedName>
        <fullName evidence="1">Uncharacterized protein</fullName>
    </submittedName>
</protein>
<accession>A0A1E3HEJ9</accession>
<reference evidence="1 2" key="1">
    <citation type="submission" date="2016-06" db="EMBL/GenBank/DDBJ databases">
        <title>Evolution of pathogenesis and genome organization in the Tremellales.</title>
        <authorList>
            <person name="Cuomo C."/>
            <person name="Litvintseva A."/>
            <person name="Heitman J."/>
            <person name="Chen Y."/>
            <person name="Sun S."/>
            <person name="Springer D."/>
            <person name="Dromer F."/>
            <person name="Young S."/>
            <person name="Zeng Q."/>
            <person name="Chapman S."/>
            <person name="Gujja S."/>
            <person name="Saif S."/>
            <person name="Birren B."/>
        </authorList>
    </citation>
    <scope>NUCLEOTIDE SEQUENCE [LARGE SCALE GENOMIC DNA]</scope>
    <source>
        <strain evidence="1 2">CBS 6039</strain>
    </source>
</reference>